<accession>A0ABW2WK68</accession>
<gene>
    <name evidence="1" type="ORF">ACFQ2K_02010</name>
</gene>
<name>A0ABW2WK68_9ACTN</name>
<organism evidence="1 2">
    <name type="scientific">Streptomyces sanglieri</name>
    <dbReference type="NCBI Taxonomy" id="193460"/>
    <lineage>
        <taxon>Bacteria</taxon>
        <taxon>Bacillati</taxon>
        <taxon>Actinomycetota</taxon>
        <taxon>Actinomycetes</taxon>
        <taxon>Kitasatosporales</taxon>
        <taxon>Streptomycetaceae</taxon>
        <taxon>Streptomyces</taxon>
    </lineage>
</organism>
<comment type="caution">
    <text evidence="1">The sequence shown here is derived from an EMBL/GenBank/DDBJ whole genome shotgun (WGS) entry which is preliminary data.</text>
</comment>
<evidence type="ECO:0000313" key="2">
    <source>
        <dbReference type="Proteomes" id="UP001596915"/>
    </source>
</evidence>
<reference evidence="2" key="1">
    <citation type="journal article" date="2019" name="Int. J. Syst. Evol. Microbiol.">
        <title>The Global Catalogue of Microorganisms (GCM) 10K type strain sequencing project: providing services to taxonomists for standard genome sequencing and annotation.</title>
        <authorList>
            <consortium name="The Broad Institute Genomics Platform"/>
            <consortium name="The Broad Institute Genome Sequencing Center for Infectious Disease"/>
            <person name="Wu L."/>
            <person name="Ma J."/>
        </authorList>
    </citation>
    <scope>NUCLEOTIDE SEQUENCE [LARGE SCALE GENOMIC DNA]</scope>
    <source>
        <strain evidence="2">JCM 12607</strain>
    </source>
</reference>
<evidence type="ECO:0000313" key="1">
    <source>
        <dbReference type="EMBL" id="MFD0621760.1"/>
    </source>
</evidence>
<dbReference type="Proteomes" id="UP001596915">
    <property type="component" value="Unassembled WGS sequence"/>
</dbReference>
<proteinExistence type="predicted"/>
<keyword evidence="2" id="KW-1185">Reference proteome</keyword>
<protein>
    <submittedName>
        <fullName evidence="1">Uncharacterized protein</fullName>
    </submittedName>
</protein>
<sequence>MNTTTTDTAGTASTAKTVGAANVELTVDSAAAARHERFGKLPERVPYQDMVEVRPASPNESARDAYDPEGSWMSFSCLAADLGL</sequence>
<dbReference type="EMBL" id="JBHTGL010000003">
    <property type="protein sequence ID" value="MFD0621760.1"/>
    <property type="molecule type" value="Genomic_DNA"/>
</dbReference>